<dbReference type="Gene3D" id="2.60.40.3500">
    <property type="match status" value="1"/>
</dbReference>
<dbReference type="SMART" id="SM00257">
    <property type="entry name" value="LysM"/>
    <property type="match status" value="3"/>
</dbReference>
<dbReference type="SUPFAM" id="SSF53187">
    <property type="entry name" value="Zn-dependent exopeptidases"/>
    <property type="match status" value="1"/>
</dbReference>
<dbReference type="Gene3D" id="3.10.350.10">
    <property type="entry name" value="LysM domain"/>
    <property type="match status" value="3"/>
</dbReference>
<protein>
    <recommendedName>
        <fullName evidence="2">N-acetylmuramoyl-L-alanine amidase</fullName>
        <ecNumber evidence="2">3.5.1.28</ecNumber>
    </recommendedName>
</protein>
<name>A0AAE3P2W4_9BACT</name>
<dbReference type="InterPro" id="IPR018392">
    <property type="entry name" value="LysM"/>
</dbReference>
<dbReference type="GO" id="GO:0008745">
    <property type="term" value="F:N-acetylmuramoyl-L-alanine amidase activity"/>
    <property type="evidence" value="ECO:0007669"/>
    <property type="project" value="UniProtKB-EC"/>
</dbReference>
<proteinExistence type="predicted"/>
<keyword evidence="4" id="KW-0175">Coiled coil</keyword>
<dbReference type="InterPro" id="IPR011990">
    <property type="entry name" value="TPR-like_helical_dom_sf"/>
</dbReference>
<dbReference type="Proteomes" id="UP001144110">
    <property type="component" value="Unassembled WGS sequence"/>
</dbReference>
<evidence type="ECO:0000256" key="1">
    <source>
        <dbReference type="ARBA" id="ARBA00001561"/>
    </source>
</evidence>
<dbReference type="Pfam" id="PF01520">
    <property type="entry name" value="Amidase_3"/>
    <property type="match status" value="1"/>
</dbReference>
<dbReference type="SUPFAM" id="SSF54106">
    <property type="entry name" value="LysM domain"/>
    <property type="match status" value="3"/>
</dbReference>
<evidence type="ECO:0000313" key="7">
    <source>
        <dbReference type="Proteomes" id="UP001144110"/>
    </source>
</evidence>
<dbReference type="Gene3D" id="1.25.40.10">
    <property type="entry name" value="Tetratricopeptide repeat domain"/>
    <property type="match status" value="1"/>
</dbReference>
<keyword evidence="3" id="KW-0378">Hydrolase</keyword>
<organism evidence="6 7">
    <name type="scientific">Candidatus Thermodesulfobacterium syntrophicum</name>
    <dbReference type="NCBI Taxonomy" id="3060442"/>
    <lineage>
        <taxon>Bacteria</taxon>
        <taxon>Pseudomonadati</taxon>
        <taxon>Thermodesulfobacteriota</taxon>
        <taxon>Thermodesulfobacteria</taxon>
        <taxon>Thermodesulfobacteriales</taxon>
        <taxon>Thermodesulfobacteriaceae</taxon>
        <taxon>Thermodesulfobacterium</taxon>
    </lineage>
</organism>
<gene>
    <name evidence="6" type="ORF">OD816_000128</name>
</gene>
<dbReference type="EC" id="3.5.1.28" evidence="2"/>
<dbReference type="InterPro" id="IPR021731">
    <property type="entry name" value="AMIN_dom"/>
</dbReference>
<dbReference type="GO" id="GO:0030288">
    <property type="term" value="C:outer membrane-bounded periplasmic space"/>
    <property type="evidence" value="ECO:0007669"/>
    <property type="project" value="TreeGrafter"/>
</dbReference>
<dbReference type="EMBL" id="JAPHEG010000001">
    <property type="protein sequence ID" value="MDF2952883.1"/>
    <property type="molecule type" value="Genomic_DNA"/>
</dbReference>
<evidence type="ECO:0000256" key="2">
    <source>
        <dbReference type="ARBA" id="ARBA00011901"/>
    </source>
</evidence>
<feature type="domain" description="LysM" evidence="5">
    <location>
        <begin position="41"/>
        <end position="84"/>
    </location>
</feature>
<dbReference type="PANTHER" id="PTHR30404:SF0">
    <property type="entry name" value="N-ACETYLMURAMOYL-L-ALANINE AMIDASE AMIC"/>
    <property type="match status" value="1"/>
</dbReference>
<dbReference type="PROSITE" id="PS51782">
    <property type="entry name" value="LYSM"/>
    <property type="match status" value="3"/>
</dbReference>
<dbReference type="Pfam" id="PF01476">
    <property type="entry name" value="LysM"/>
    <property type="match status" value="3"/>
</dbReference>
<dbReference type="InterPro" id="IPR036779">
    <property type="entry name" value="LysM_dom_sf"/>
</dbReference>
<dbReference type="CDD" id="cd00118">
    <property type="entry name" value="LysM"/>
    <property type="match status" value="3"/>
</dbReference>
<dbReference type="Pfam" id="PF11741">
    <property type="entry name" value="AMIN"/>
    <property type="match status" value="1"/>
</dbReference>
<feature type="domain" description="LysM" evidence="5">
    <location>
        <begin position="103"/>
        <end position="146"/>
    </location>
</feature>
<feature type="domain" description="LysM" evidence="5">
    <location>
        <begin position="178"/>
        <end position="221"/>
    </location>
</feature>
<evidence type="ECO:0000313" key="6">
    <source>
        <dbReference type="EMBL" id="MDF2952883.1"/>
    </source>
</evidence>
<dbReference type="GO" id="GO:0009253">
    <property type="term" value="P:peptidoglycan catabolic process"/>
    <property type="evidence" value="ECO:0007669"/>
    <property type="project" value="InterPro"/>
</dbReference>
<feature type="coiled-coil region" evidence="4">
    <location>
        <begin position="339"/>
        <end position="386"/>
    </location>
</feature>
<comment type="catalytic activity">
    <reaction evidence="1">
        <text>Hydrolyzes the link between N-acetylmuramoyl residues and L-amino acid residues in certain cell-wall glycopeptides.</text>
        <dbReference type="EC" id="3.5.1.28"/>
    </reaction>
</comment>
<dbReference type="CDD" id="cd02696">
    <property type="entry name" value="MurNAc-LAA"/>
    <property type="match status" value="1"/>
</dbReference>
<evidence type="ECO:0000256" key="4">
    <source>
        <dbReference type="SAM" id="Coils"/>
    </source>
</evidence>
<accession>A0AAE3P2W4</accession>
<evidence type="ECO:0000259" key="5">
    <source>
        <dbReference type="PROSITE" id="PS51782"/>
    </source>
</evidence>
<dbReference type="SMART" id="SM00646">
    <property type="entry name" value="Ami_3"/>
    <property type="match status" value="1"/>
</dbReference>
<dbReference type="AlphaFoldDB" id="A0AAE3P2W4"/>
<comment type="caution">
    <text evidence="6">The sequence shown here is derived from an EMBL/GenBank/DDBJ whole genome shotgun (WGS) entry which is preliminary data.</text>
</comment>
<reference evidence="6" key="1">
    <citation type="submission" date="2022-11" db="EMBL/GenBank/DDBJ databases">
        <title>Candidatus Alkanophaga archaea from heated hydrothermal vent sediment oxidize petroleum alkanes.</title>
        <authorList>
            <person name="Zehnle H."/>
            <person name="Laso-Perez R."/>
            <person name="Lipp J."/>
            <person name="Teske A."/>
            <person name="Wegener G."/>
        </authorList>
    </citation>
    <scope>NUCLEOTIDE SEQUENCE</scope>
    <source>
        <strain evidence="6">MCA70</strain>
    </source>
</reference>
<dbReference type="FunFam" id="3.40.630.40:FF:000005">
    <property type="entry name" value="N-acetylmuramoyl-L-alanine amidase (AmiA)"/>
    <property type="match status" value="1"/>
</dbReference>
<dbReference type="PANTHER" id="PTHR30404">
    <property type="entry name" value="N-ACETYLMURAMOYL-L-ALANINE AMIDASE"/>
    <property type="match status" value="1"/>
</dbReference>
<dbReference type="InterPro" id="IPR050695">
    <property type="entry name" value="N-acetylmuramoyl_amidase_3"/>
</dbReference>
<evidence type="ECO:0000256" key="3">
    <source>
        <dbReference type="ARBA" id="ARBA00022801"/>
    </source>
</evidence>
<dbReference type="InterPro" id="IPR002508">
    <property type="entry name" value="MurNAc-LAA_cat"/>
</dbReference>
<sequence length="757" mass="87442">MKKIVSYILIAILLSFHFFIFNPLELLAVSSNKKASSKEYIYYRVRRGDTLGEIARRYGTTVSQLRKWNGIRGDRIYVGQRLIVGIRKEKGVSRGVSKGVKYIYYRVRRGDTLGEIARRYGTTVSQLRKWNGIRGDRIYVGQRLIVGIKEEKGVSKGIKRKEAKIEKVAGITRKISYIYYRVRRGDTLGEIARRYGTTVSQLRKWNGIRGDRIYVGQRLIVGIRKEIIKKETIKEDSDTEKSFSELEKEYEKLFSTSKTPRTKWLGLINKYRRLYLLYPGSKTAPKAILKTANIYFHLYKTFSNKEDLNEAIERYYFLIDNYADTPQAEESYYRLIQIYKEELKSEENAEKLKKELKLKFPKSLYLAKLEEKKEKKEKSKGDTKEKTSLSKFRKVLEVYPVTGEDYSRVIINISDNFEYQANILKGTKDKPPRIYVDIYPAVLDSKVPKEIKIKDALLTKVRVAQFDEKTVRVVLDLSSLTSYKIFKLRDPYQLVLDLIGKEKVITRQGKDEKYINLARQFGLGIKRIVIDPGHGGKDPGAIGPRGLEEKDVTLRLAKILAQKLKERLKLEVFLTRTYDKFIPLIQRPAIANSKKADIFISLHTNASPDPKAHGVETYYLNFTTDPEAMRVAALENAATEKSLSDLQDLIKAILANTKLSESRLLAEKVQEQLVKTLSRYYPDTVDRGVRYAPFLVLVGTRMPAILVEVGFITNSKEERRLRDSHYLEMVAEGIAKGVEIYLQSLKFSQIYYHDKKS</sequence>
<dbReference type="Gene3D" id="3.40.630.40">
    <property type="entry name" value="Zn-dependent exopeptidases"/>
    <property type="match status" value="1"/>
</dbReference>